<accession>A0A2K9NW49</accession>
<gene>
    <name evidence="1" type="ORF">C0V70_16810</name>
</gene>
<dbReference type="AlphaFoldDB" id="A0A2K9NW49"/>
<organism evidence="1 2">
    <name type="scientific">Bacteriovorax stolpii</name>
    <name type="common">Bdellovibrio stolpii</name>
    <dbReference type="NCBI Taxonomy" id="960"/>
    <lineage>
        <taxon>Bacteria</taxon>
        <taxon>Pseudomonadati</taxon>
        <taxon>Bdellovibrionota</taxon>
        <taxon>Bacteriovoracia</taxon>
        <taxon>Bacteriovoracales</taxon>
        <taxon>Bacteriovoracaceae</taxon>
        <taxon>Bacteriovorax</taxon>
    </lineage>
</organism>
<evidence type="ECO:0000313" key="2">
    <source>
        <dbReference type="Proteomes" id="UP000235584"/>
    </source>
</evidence>
<keyword evidence="2" id="KW-1185">Reference proteome</keyword>
<protein>
    <submittedName>
        <fullName evidence="1">Uncharacterized protein</fullName>
    </submittedName>
</protein>
<dbReference type="EMBL" id="CP025704">
    <property type="protein sequence ID" value="AUN99737.1"/>
    <property type="molecule type" value="Genomic_DNA"/>
</dbReference>
<evidence type="ECO:0000313" key="1">
    <source>
        <dbReference type="EMBL" id="AUN99737.1"/>
    </source>
</evidence>
<name>A0A2K9NW49_BACTC</name>
<proteinExistence type="predicted"/>
<dbReference type="KEGG" id="bsto:C0V70_16810"/>
<dbReference type="Proteomes" id="UP000235584">
    <property type="component" value="Chromosome"/>
</dbReference>
<reference evidence="1 2" key="1">
    <citation type="submission" date="2018-01" db="EMBL/GenBank/DDBJ databases">
        <title>Complete genome sequence of Bacteriovorax stolpii DSM12778.</title>
        <authorList>
            <person name="Tang B."/>
            <person name="Chang J."/>
        </authorList>
    </citation>
    <scope>NUCLEOTIDE SEQUENCE [LARGE SCALE GENOMIC DNA]</scope>
    <source>
        <strain evidence="1 2">DSM 12778</strain>
    </source>
</reference>
<sequence>MYSGSAYSQINLNIKINQVVGSKTVEIVKTITGNYNQDIVIASEGLKNRIVFSLRKFKNILVNGNKINPVQIDMKMVDEAKKVIGKPQTITSFYNKSAEFNASDLNVKVNFEEI</sequence>